<reference evidence="4 5" key="1">
    <citation type="submission" date="2024-01" db="EMBL/GenBank/DDBJ databases">
        <title>Complete genome of Cladobotryum mycophilum ATHUM6906.</title>
        <authorList>
            <person name="Christinaki A.C."/>
            <person name="Myridakis A.I."/>
            <person name="Kouvelis V.N."/>
        </authorList>
    </citation>
    <scope>NUCLEOTIDE SEQUENCE [LARGE SCALE GENOMIC DNA]</scope>
    <source>
        <strain evidence="4 5">ATHUM6906</strain>
    </source>
</reference>
<keyword evidence="5" id="KW-1185">Reference proteome</keyword>
<dbReference type="InterPro" id="IPR015421">
    <property type="entry name" value="PyrdxlP-dep_Trfase_major"/>
</dbReference>
<dbReference type="Proteomes" id="UP001338125">
    <property type="component" value="Unassembled WGS sequence"/>
</dbReference>
<dbReference type="PANTHER" id="PTHR43092:SF2">
    <property type="entry name" value="HERCYNYLCYSTEINE SULFOXIDE LYASE"/>
    <property type="match status" value="1"/>
</dbReference>
<dbReference type="InterPro" id="IPR015424">
    <property type="entry name" value="PyrdxlP-dep_Trfase"/>
</dbReference>
<dbReference type="SUPFAM" id="SSF53383">
    <property type="entry name" value="PLP-dependent transferases"/>
    <property type="match status" value="1"/>
</dbReference>
<evidence type="ECO:0000259" key="3">
    <source>
        <dbReference type="Pfam" id="PF00266"/>
    </source>
</evidence>
<dbReference type="Gene3D" id="3.90.1150.10">
    <property type="entry name" value="Aspartate Aminotransferase, domain 1"/>
    <property type="match status" value="1"/>
</dbReference>
<dbReference type="PANTHER" id="PTHR43092">
    <property type="entry name" value="L-CYSTEINE DESULFHYDRASE"/>
    <property type="match status" value="1"/>
</dbReference>
<organism evidence="4 5">
    <name type="scientific">Cladobotryum mycophilum</name>
    <dbReference type="NCBI Taxonomy" id="491253"/>
    <lineage>
        <taxon>Eukaryota</taxon>
        <taxon>Fungi</taxon>
        <taxon>Dikarya</taxon>
        <taxon>Ascomycota</taxon>
        <taxon>Pezizomycotina</taxon>
        <taxon>Sordariomycetes</taxon>
        <taxon>Hypocreomycetidae</taxon>
        <taxon>Hypocreales</taxon>
        <taxon>Hypocreaceae</taxon>
        <taxon>Cladobotryum</taxon>
    </lineage>
</organism>
<name>A0ABR0S8V1_9HYPO</name>
<sequence>MGVPVAESFQMPSQHVHPQHMPISDTDTASASSLGNWQIRQDILYLDNGAFGACPVPVWEKQKEIRQWIDENPHEFFERAYIPALEASRAALADFLHVNPYDLALMPGATYGLNTVIQSLRFNRGDEILTTNHAYSSVRMALEHVAKRDGARVVVADIPLVVASPDTVLQKILSCVTPQTRFAVIDHVPSRSGMIFPIKRIVSALDSQGVDTLVDGAHAPGMIPLDIEDINAAYYVANCHKWMCSPRGVGFLHVRCDRIQNIKPLVIARSPYVVGKANHTSLEHGFTWLGTNDPSAMLSLPSSIDFLSSLFPGGYRQLTNRNHNLAVQARSIVCKALGISAPCPDDMIGAMATIPLPDSISPETEGMLPIQQILWRQHKIVIPVYSWPSYPKRVIRLSVQAYNSLEQYLRLAHCLQSVLYHERNPLPSKLNHNLTTSVQKPVTRESVDTYVLAESVSACGHDGFDGCASYDADNGLTMPHQDIEHPTTWLVFQLSKLRIQRIAEQKFASYPLAVYPTAKEVETQFATQGQPRPRHANLEISRMTYMLSCVDQRRIPQITIPLISKLLATKDIIQSWPEIATKLRNQTQTLTRAMMFDMDASRTPVEFPTDAKAFISDIVPYATECQEENLSLSLWLRALADFTSGDQNRWSPARIESFLQIHAFLKDPVGGLRKDAKLQRQLFASMISDLKHELNKMKLSLETWEEIAAQLAMESSFLSHAKVQNATYIHFSGDEQLVYSYVEIDELARSEFASPAIVMEMLQDMMNSPSECVIAPIMIAHGYPICSRRESQPIIIDGNNRITSIIFLRFISVHGVPDSGDLEALREYCRDHGLGSVCFVDLCAVLQLLWESRTDILSQLQDSQRLSIFRSISQVPALITEESSFITKRIVDEGESILQPIHQSILASDDVLVGLPAKMQLHGRSKGFKPLPVR</sequence>
<dbReference type="EMBL" id="JAVFKD010000016">
    <property type="protein sequence ID" value="KAK5988261.1"/>
    <property type="molecule type" value="Genomic_DNA"/>
</dbReference>
<keyword evidence="1" id="KW-0663">Pyridoxal phosphate</keyword>
<gene>
    <name evidence="4" type="ORF">PT974_12403</name>
</gene>
<feature type="domain" description="Aminotransferase class V" evidence="3">
    <location>
        <begin position="45"/>
        <end position="407"/>
    </location>
</feature>
<dbReference type="Gene3D" id="3.40.640.10">
    <property type="entry name" value="Type I PLP-dependent aspartate aminotransferase-like (Major domain)"/>
    <property type="match status" value="1"/>
</dbReference>
<evidence type="ECO:0000256" key="1">
    <source>
        <dbReference type="ARBA" id="ARBA00022898"/>
    </source>
</evidence>
<protein>
    <submittedName>
        <fullName evidence="4">L-cysteine desulfhydrase 1-like protein</fullName>
    </submittedName>
</protein>
<evidence type="ECO:0000313" key="5">
    <source>
        <dbReference type="Proteomes" id="UP001338125"/>
    </source>
</evidence>
<dbReference type="InterPro" id="IPR000192">
    <property type="entry name" value="Aminotrans_V_dom"/>
</dbReference>
<proteinExistence type="predicted"/>
<accession>A0ABR0S8V1</accession>
<evidence type="ECO:0000256" key="2">
    <source>
        <dbReference type="SAM" id="MobiDB-lite"/>
    </source>
</evidence>
<comment type="caution">
    <text evidence="4">The sequence shown here is derived from an EMBL/GenBank/DDBJ whole genome shotgun (WGS) entry which is preliminary data.</text>
</comment>
<feature type="region of interest" description="Disordered" evidence="2">
    <location>
        <begin position="1"/>
        <end position="29"/>
    </location>
</feature>
<evidence type="ECO:0000313" key="4">
    <source>
        <dbReference type="EMBL" id="KAK5988261.1"/>
    </source>
</evidence>
<dbReference type="Pfam" id="PF00266">
    <property type="entry name" value="Aminotran_5"/>
    <property type="match status" value="1"/>
</dbReference>
<dbReference type="InterPro" id="IPR015422">
    <property type="entry name" value="PyrdxlP-dep_Trfase_small"/>
</dbReference>